<dbReference type="InterPro" id="IPR051010">
    <property type="entry name" value="BCAA_transport"/>
</dbReference>
<evidence type="ECO:0000256" key="3">
    <source>
        <dbReference type="SAM" id="SignalP"/>
    </source>
</evidence>
<dbReference type="PANTHER" id="PTHR30483:SF38">
    <property type="entry name" value="BLR7848 PROTEIN"/>
    <property type="match status" value="1"/>
</dbReference>
<sequence>MTLSALTAAMLVMSASACASSEDAADVEEVIIGADLELSGPTAAIGQAYQRALELKIGQVNDSGVLGNRKLRLDPKDNRSDSSRSLTNVGAFANNPDVVAVVMGMCAQCVKTVAETVKDRRLPTIALSPAGTVVAPIQESQWIFKVGPNAKDNAAALTAEITTLKKKRVGLIYTDDLYGKEGKEAVELALQKVKVGGVPVKVTSVSVKPTATDLSQVVESLVDKDPEEAPDALVVWTLAEQAALAATSAREAGFDGSLYFDGAAAGELFLAGQSATDGATMVFTQTMVIDDVIATTPATAARKQWFRDYTAKYGSYNGYSSFAADAVQMVTNALQQSTSSSRDSIRSIVETSQFDGLSGPIRITPDNHSGLMPQALTMLVARNGRWRLATS</sequence>
<dbReference type="SUPFAM" id="SSF53822">
    <property type="entry name" value="Periplasmic binding protein-like I"/>
    <property type="match status" value="1"/>
</dbReference>
<feature type="chain" id="PRO_5038700049" evidence="3">
    <location>
        <begin position="20"/>
        <end position="391"/>
    </location>
</feature>
<evidence type="ECO:0000313" key="5">
    <source>
        <dbReference type="EMBL" id="GFJ78965.1"/>
    </source>
</evidence>
<protein>
    <submittedName>
        <fullName evidence="5">Branched-chain amino acid ABC transporter</fullName>
    </submittedName>
</protein>
<reference evidence="5 6" key="2">
    <citation type="submission" date="2020-03" db="EMBL/GenBank/DDBJ databases">
        <authorList>
            <person name="Ichikawa N."/>
            <person name="Kimura A."/>
            <person name="Kitahashi Y."/>
            <person name="Uohara A."/>
        </authorList>
    </citation>
    <scope>NUCLEOTIDE SEQUENCE [LARGE SCALE GENOMIC DNA]</scope>
    <source>
        <strain evidence="5 6">NBRC 108639</strain>
    </source>
</reference>
<organism evidence="5 6">
    <name type="scientific">Phytohabitans houttuyneae</name>
    <dbReference type="NCBI Taxonomy" id="1076126"/>
    <lineage>
        <taxon>Bacteria</taxon>
        <taxon>Bacillati</taxon>
        <taxon>Actinomycetota</taxon>
        <taxon>Actinomycetes</taxon>
        <taxon>Micromonosporales</taxon>
        <taxon>Micromonosporaceae</taxon>
    </lineage>
</organism>
<evidence type="ECO:0000256" key="1">
    <source>
        <dbReference type="ARBA" id="ARBA00010062"/>
    </source>
</evidence>
<feature type="signal peptide" evidence="3">
    <location>
        <begin position="1"/>
        <end position="19"/>
    </location>
</feature>
<dbReference type="AlphaFoldDB" id="A0A6V8KDX2"/>
<keyword evidence="2 3" id="KW-0732">Signal</keyword>
<evidence type="ECO:0000259" key="4">
    <source>
        <dbReference type="Pfam" id="PF13458"/>
    </source>
</evidence>
<feature type="domain" description="Leucine-binding protein" evidence="4">
    <location>
        <begin position="32"/>
        <end position="377"/>
    </location>
</feature>
<evidence type="ECO:0000256" key="2">
    <source>
        <dbReference type="ARBA" id="ARBA00022729"/>
    </source>
</evidence>
<dbReference type="InterPro" id="IPR028082">
    <property type="entry name" value="Peripla_BP_I"/>
</dbReference>
<gene>
    <name evidence="5" type="ORF">Phou_031450</name>
</gene>
<dbReference type="Gene3D" id="3.40.50.2300">
    <property type="match status" value="2"/>
</dbReference>
<accession>A0A6V8KDX2</accession>
<dbReference type="EMBL" id="BLPF01000001">
    <property type="protein sequence ID" value="GFJ78965.1"/>
    <property type="molecule type" value="Genomic_DNA"/>
</dbReference>
<dbReference type="Proteomes" id="UP000482800">
    <property type="component" value="Unassembled WGS sequence"/>
</dbReference>
<dbReference type="Pfam" id="PF13458">
    <property type="entry name" value="Peripla_BP_6"/>
    <property type="match status" value="1"/>
</dbReference>
<dbReference type="PANTHER" id="PTHR30483">
    <property type="entry name" value="LEUCINE-SPECIFIC-BINDING PROTEIN"/>
    <property type="match status" value="1"/>
</dbReference>
<comment type="caution">
    <text evidence="5">The sequence shown here is derived from an EMBL/GenBank/DDBJ whole genome shotgun (WGS) entry which is preliminary data.</text>
</comment>
<dbReference type="InterPro" id="IPR028081">
    <property type="entry name" value="Leu-bd"/>
</dbReference>
<comment type="similarity">
    <text evidence="1">Belongs to the leucine-binding protein family.</text>
</comment>
<reference evidence="5 6" key="1">
    <citation type="submission" date="2020-03" db="EMBL/GenBank/DDBJ databases">
        <title>Whole genome shotgun sequence of Phytohabitans houttuyneae NBRC 108639.</title>
        <authorList>
            <person name="Komaki H."/>
            <person name="Tamura T."/>
        </authorList>
    </citation>
    <scope>NUCLEOTIDE SEQUENCE [LARGE SCALE GENOMIC DNA]</scope>
    <source>
        <strain evidence="5 6">NBRC 108639</strain>
    </source>
</reference>
<evidence type="ECO:0000313" key="6">
    <source>
        <dbReference type="Proteomes" id="UP000482800"/>
    </source>
</evidence>
<name>A0A6V8KDX2_9ACTN</name>
<proteinExistence type="inferred from homology"/>
<keyword evidence="6" id="KW-1185">Reference proteome</keyword>